<gene>
    <name evidence="3" type="ORF">AALO_G00016180</name>
</gene>
<feature type="compositionally biased region" description="Basic and acidic residues" evidence="2">
    <location>
        <begin position="327"/>
        <end position="345"/>
    </location>
</feature>
<proteinExistence type="predicted"/>
<organism evidence="3 4">
    <name type="scientific">Alosa alosa</name>
    <name type="common">allis shad</name>
    <dbReference type="NCBI Taxonomy" id="278164"/>
    <lineage>
        <taxon>Eukaryota</taxon>
        <taxon>Metazoa</taxon>
        <taxon>Chordata</taxon>
        <taxon>Craniata</taxon>
        <taxon>Vertebrata</taxon>
        <taxon>Euteleostomi</taxon>
        <taxon>Actinopterygii</taxon>
        <taxon>Neopterygii</taxon>
        <taxon>Teleostei</taxon>
        <taxon>Clupei</taxon>
        <taxon>Clupeiformes</taxon>
        <taxon>Clupeoidei</taxon>
        <taxon>Clupeidae</taxon>
        <taxon>Alosa</taxon>
    </lineage>
</organism>
<dbReference type="Proteomes" id="UP000823561">
    <property type="component" value="Chromosome 1"/>
</dbReference>
<protein>
    <recommendedName>
        <fullName evidence="5">Protein Largen</fullName>
    </recommendedName>
</protein>
<dbReference type="PANTHER" id="PTHR15917">
    <property type="match status" value="1"/>
</dbReference>
<comment type="caution">
    <text evidence="3">The sequence shown here is derived from an EMBL/GenBank/DDBJ whole genome shotgun (WGS) entry which is preliminary data.</text>
</comment>
<feature type="region of interest" description="Disordered" evidence="2">
    <location>
        <begin position="175"/>
        <end position="208"/>
    </location>
</feature>
<feature type="compositionally biased region" description="Low complexity" evidence="2">
    <location>
        <begin position="452"/>
        <end position="470"/>
    </location>
</feature>
<feature type="region of interest" description="Disordered" evidence="2">
    <location>
        <begin position="430"/>
        <end position="516"/>
    </location>
</feature>
<keyword evidence="4" id="KW-1185">Reference proteome</keyword>
<evidence type="ECO:0000256" key="2">
    <source>
        <dbReference type="SAM" id="MobiDB-lite"/>
    </source>
</evidence>
<keyword evidence="1" id="KW-0175">Coiled coil</keyword>
<evidence type="ECO:0000256" key="1">
    <source>
        <dbReference type="ARBA" id="ARBA00023054"/>
    </source>
</evidence>
<dbReference type="InterPro" id="IPR027997">
    <property type="entry name" value="Largen/INSYN1"/>
</dbReference>
<sequence length="587" mass="64499">MLSPTSDVSAAARGPGPGYVLRRPPAAANPHCYCHLCARDRPSATAPAALAPEFRPGPRVRASPEEEEGVAVLEGPRARRPFPSQRRSRRGSGEGGPERNGVTGGHIPPKNTSRRVDFYLGPDHCSVLGDHTPGFPREWGPCYSPPPRWNWPAVEPCRERCACPRDVWPEWERTPLPPPPLPPLPRPPCCYSPERQPPSTSHVPHQPSAEIRAHPRHRAVVHGGLGEPCWECLRDHYWRDAHRPDLIAVEPVCGYNGQHHPALSPVLSYGREHQRLSRQTSPEHGNFNGPIPGPRTFFATEVPPAKLRGSYQEELASCRLKSASRPQRIEPELDGRKEKKMEKESISGAVGQHQSQGNVREQIRRVVGDLEEVLGGLKQVHLEMKEVVQQIDVLTSSIDIDEDEPGRRTSHEPVLQQHTVYHEVKALVHRPAGAHSSQEQKQQQHPLGTNGHHTPTTPTPTSKPSTCHPSVTRRGHTTAGDLPRAAALIPGHEAAKDQSKMNGSCLAPRPPRDRVKDAQRRRIELSSPSSSLIANGAATTSVKGHKSPPYPNHNGRVETLHEDSDVSMGALRTTAHAGKGRQLSTAM</sequence>
<evidence type="ECO:0000313" key="3">
    <source>
        <dbReference type="EMBL" id="KAG5286555.1"/>
    </source>
</evidence>
<name>A0AAV6HHM3_9TELE</name>
<dbReference type="GO" id="GO:0045727">
    <property type="term" value="P:positive regulation of translation"/>
    <property type="evidence" value="ECO:0007669"/>
    <property type="project" value="TreeGrafter"/>
</dbReference>
<feature type="region of interest" description="Disordered" evidence="2">
    <location>
        <begin position="47"/>
        <end position="115"/>
    </location>
</feature>
<evidence type="ECO:0008006" key="5">
    <source>
        <dbReference type="Google" id="ProtNLM"/>
    </source>
</evidence>
<feature type="compositionally biased region" description="Polar residues" evidence="2">
    <location>
        <begin position="435"/>
        <end position="447"/>
    </location>
</feature>
<dbReference type="EMBL" id="JADWDJ010000001">
    <property type="protein sequence ID" value="KAG5286555.1"/>
    <property type="molecule type" value="Genomic_DNA"/>
</dbReference>
<reference evidence="3 4" key="1">
    <citation type="submission" date="2020-10" db="EMBL/GenBank/DDBJ databases">
        <title>Chromosome-scale genome assembly of the Allis shad, Alosa alosa.</title>
        <authorList>
            <person name="Margot Z."/>
            <person name="Christophe K."/>
            <person name="Cabau C."/>
            <person name="Louis A."/>
            <person name="Berthelot C."/>
            <person name="Parey E."/>
            <person name="Roest Crollius H."/>
            <person name="Montfort J."/>
            <person name="Robinson-Rechavi M."/>
            <person name="Bucao C."/>
            <person name="Bouchez O."/>
            <person name="Gislard M."/>
            <person name="Lluch J."/>
            <person name="Milhes M."/>
            <person name="Lampietro C."/>
            <person name="Lopez Roques C."/>
            <person name="Donnadieu C."/>
            <person name="Braasch I."/>
            <person name="Desvignes T."/>
            <person name="Postlethwait J."/>
            <person name="Bobe J."/>
            <person name="Guiguen Y."/>
        </authorList>
    </citation>
    <scope>NUCLEOTIDE SEQUENCE [LARGE SCALE GENOMIC DNA]</scope>
    <source>
        <strain evidence="3">M-15738</strain>
        <tissue evidence="3">Blood</tissue>
    </source>
</reference>
<evidence type="ECO:0000313" key="4">
    <source>
        <dbReference type="Proteomes" id="UP000823561"/>
    </source>
</evidence>
<feature type="compositionally biased region" description="Pro residues" evidence="2">
    <location>
        <begin position="175"/>
        <end position="190"/>
    </location>
</feature>
<accession>A0AAV6HHM3</accession>
<dbReference type="AlphaFoldDB" id="A0AAV6HHM3"/>
<feature type="region of interest" description="Disordered" evidence="2">
    <location>
        <begin position="322"/>
        <end position="358"/>
    </location>
</feature>
<dbReference type="PANTHER" id="PTHR15917:SF0">
    <property type="entry name" value="PROTEIN LARGEN"/>
    <property type="match status" value="1"/>
</dbReference>
<dbReference type="GO" id="GO:0045793">
    <property type="term" value="P:positive regulation of cell size"/>
    <property type="evidence" value="ECO:0007669"/>
    <property type="project" value="TreeGrafter"/>
</dbReference>